<dbReference type="SUPFAM" id="SSF56059">
    <property type="entry name" value="Glutathione synthetase ATP-binding domain-like"/>
    <property type="match status" value="1"/>
</dbReference>
<reference evidence="11" key="1">
    <citation type="submission" date="2014-11" db="EMBL/GenBank/DDBJ databases">
        <authorList>
            <person name="Malar M.C."/>
            <person name="Sen D."/>
            <person name="Tripathy S."/>
        </authorList>
    </citation>
    <scope>NUCLEOTIDE SEQUENCE</scope>
    <source>
        <strain evidence="11">BDU141951</strain>
    </source>
</reference>
<evidence type="ECO:0000313" key="11">
    <source>
        <dbReference type="EMBL" id="NEV69809.1"/>
    </source>
</evidence>
<dbReference type="Gene3D" id="3.50.30.10">
    <property type="entry name" value="Phosphohistidine domain"/>
    <property type="match status" value="1"/>
</dbReference>
<reference evidence="11" key="3">
    <citation type="submission" date="2020-02" db="EMBL/GenBank/DDBJ databases">
        <authorList>
            <person name="Sarangi A.N."/>
            <person name="Ghosh S."/>
            <person name="Mukherjee M."/>
            <person name="Tripathy S."/>
        </authorList>
    </citation>
    <scope>NUCLEOTIDE SEQUENCE</scope>
    <source>
        <strain evidence="11">BDU141951</strain>
    </source>
</reference>
<evidence type="ECO:0000256" key="6">
    <source>
        <dbReference type="ARBA" id="ARBA00022777"/>
    </source>
</evidence>
<evidence type="ECO:0000256" key="4">
    <source>
        <dbReference type="ARBA" id="ARBA00022723"/>
    </source>
</evidence>
<dbReference type="PANTHER" id="PTHR43030:SF1">
    <property type="entry name" value="PHOSPHOENOLPYRUVATE SYNTHASE"/>
    <property type="match status" value="1"/>
</dbReference>
<evidence type="ECO:0000256" key="3">
    <source>
        <dbReference type="ARBA" id="ARBA00022679"/>
    </source>
</evidence>
<sequence length="751" mass="82040">MSCFLPITPTTDVQAPQVGESASLLQRAQQAGHAVPPSWVIPAAYFHQTLQKLEAREPLLTDWPQLLWQTTEPTGYAVQQVAKRLRQPLLNLPLDLSWAELLAAINTPAVRLLPSLWLGEQVATVPWGQMLAAPVCWADPEALEAALKQVWLSALDAKSLTFWRFWRATQADTEAHYPAMVNLAVIVQAVEPATFSGTLTVRPATIAIAAVEGLPQALAECCPATFSGKLPQLPHFPWQVGFQETFYRPPNRPDDNVPALIESGLTKVERSRLQLTVPDPVEQPLWSLAQELTQWSEQPLHLEWLQHAESGTLQISQLYAWPLQPYEAQTTLSKSDSSEALAGRGAAPGTAQGHALILAPDQPAPMSAHRQIIIASEIAPDQLPLLKTASGVVAERGGLTCHAAVLARELGLPAIVGLSHATTRLQPGEAIEIDGDRGLITRLPNLPSVPPAPALPTVELAPTQTEIWVNLSQPEIAVAIAALPVTGVGLLRSEWLMMPVLERQHPYHWLATGQKELLLKRLEQQLRPILEAFHPRPVRYRSLDIRTSEFAQLAGAPAVEPNPMLGVRGAFSYHHHPQFFGLELTLLKRLQDQGYDNLQLILPFVRTVEEVQYCQTAIAAMGLHQQPDFALWMMAEVPSVLFQLPQYVAAGIQGIAIGTHDLTQLLLGIDRDQTVFTAPYDETHPAVQQAIAQLIHTAQQAGISCCLCGSSPTHHPEFVAAAVRQQVTGLSVDVSALALAAQIVQQAETNR</sequence>
<keyword evidence="8" id="KW-0460">Magnesium</keyword>
<evidence type="ECO:0000256" key="2">
    <source>
        <dbReference type="ARBA" id="ARBA00007837"/>
    </source>
</evidence>
<organism evidence="11">
    <name type="scientific">Lyngbya confervoides BDU141951</name>
    <dbReference type="NCBI Taxonomy" id="1574623"/>
    <lineage>
        <taxon>Bacteria</taxon>
        <taxon>Bacillati</taxon>
        <taxon>Cyanobacteriota</taxon>
        <taxon>Cyanophyceae</taxon>
        <taxon>Oscillatoriophycideae</taxon>
        <taxon>Oscillatoriales</taxon>
        <taxon>Microcoleaceae</taxon>
        <taxon>Lyngbya</taxon>
    </lineage>
</organism>
<name>A0A0C1UTX2_9CYAN</name>
<dbReference type="InterPro" id="IPR040442">
    <property type="entry name" value="Pyrv_kinase-like_dom_sf"/>
</dbReference>
<dbReference type="InterPro" id="IPR013815">
    <property type="entry name" value="ATP_grasp_subdomain_1"/>
</dbReference>
<dbReference type="Pfam" id="PF02896">
    <property type="entry name" value="PEP-utilizers_C"/>
    <property type="match status" value="1"/>
</dbReference>
<feature type="domain" description="PEP-utilising enzyme mobile" evidence="9">
    <location>
        <begin position="370"/>
        <end position="438"/>
    </location>
</feature>
<comment type="similarity">
    <text evidence="2">Belongs to the PEP-utilizing enzyme family.</text>
</comment>
<keyword evidence="5" id="KW-0547">Nucleotide-binding</keyword>
<evidence type="ECO:0000259" key="9">
    <source>
        <dbReference type="Pfam" id="PF00391"/>
    </source>
</evidence>
<dbReference type="InterPro" id="IPR036637">
    <property type="entry name" value="Phosphohistidine_dom_sf"/>
</dbReference>
<evidence type="ECO:0000256" key="7">
    <source>
        <dbReference type="ARBA" id="ARBA00022840"/>
    </source>
</evidence>
<evidence type="ECO:0000256" key="5">
    <source>
        <dbReference type="ARBA" id="ARBA00022741"/>
    </source>
</evidence>
<evidence type="ECO:0000256" key="1">
    <source>
        <dbReference type="ARBA" id="ARBA00001946"/>
    </source>
</evidence>
<dbReference type="GO" id="GO:0008986">
    <property type="term" value="F:pyruvate, water dikinase activity"/>
    <property type="evidence" value="ECO:0007669"/>
    <property type="project" value="InterPro"/>
</dbReference>
<accession>A0A0C1UTX2</accession>
<gene>
    <name evidence="11" type="ORF">QQ91_022190</name>
</gene>
<dbReference type="InterPro" id="IPR006319">
    <property type="entry name" value="PEP_synth"/>
</dbReference>
<dbReference type="Pfam" id="PF00391">
    <property type="entry name" value="PEP-utilizers"/>
    <property type="match status" value="1"/>
</dbReference>
<dbReference type="PROSITE" id="PS00370">
    <property type="entry name" value="PEP_ENZYMES_PHOS_SITE"/>
    <property type="match status" value="1"/>
</dbReference>
<dbReference type="Gene3D" id="3.30.1490.20">
    <property type="entry name" value="ATP-grasp fold, A domain"/>
    <property type="match status" value="1"/>
</dbReference>
<reference evidence="11" key="2">
    <citation type="journal article" date="2015" name="Genome Announc.">
        <title>Draft Genome Sequence of Filamentous Marine Cyanobacterium Lyngbya confervoides Strain BDU141951.</title>
        <authorList>
            <person name="Chandrababunaidu M.M."/>
            <person name="Sen D."/>
            <person name="Tripathy S."/>
        </authorList>
    </citation>
    <scope>NUCLEOTIDE SEQUENCE</scope>
    <source>
        <strain evidence="11">BDU141951</strain>
    </source>
</reference>
<keyword evidence="6" id="KW-0418">Kinase</keyword>
<dbReference type="Gene3D" id="3.20.20.60">
    <property type="entry name" value="Phosphoenolpyruvate-binding domains"/>
    <property type="match status" value="1"/>
</dbReference>
<evidence type="ECO:0000259" key="10">
    <source>
        <dbReference type="Pfam" id="PF02896"/>
    </source>
</evidence>
<evidence type="ECO:0000256" key="8">
    <source>
        <dbReference type="ARBA" id="ARBA00022842"/>
    </source>
</evidence>
<keyword evidence="7" id="KW-0067">ATP-binding</keyword>
<keyword evidence="4" id="KW-0479">Metal-binding</keyword>
<proteinExistence type="inferred from homology"/>
<dbReference type="EMBL" id="JTHE02000003">
    <property type="protein sequence ID" value="NEV69809.1"/>
    <property type="molecule type" value="Genomic_DNA"/>
</dbReference>
<dbReference type="SUPFAM" id="SSF52009">
    <property type="entry name" value="Phosphohistidine domain"/>
    <property type="match status" value="1"/>
</dbReference>
<comment type="cofactor">
    <cofactor evidence="1">
        <name>Mg(2+)</name>
        <dbReference type="ChEBI" id="CHEBI:18420"/>
    </cofactor>
</comment>
<feature type="domain" description="PEP-utilising enzyme C-terminal" evidence="10">
    <location>
        <begin position="460"/>
        <end position="748"/>
    </location>
</feature>
<dbReference type="InterPro" id="IPR000121">
    <property type="entry name" value="PEP_util_C"/>
</dbReference>
<dbReference type="InterPro" id="IPR015813">
    <property type="entry name" value="Pyrv/PenolPyrv_kinase-like_dom"/>
</dbReference>
<protein>
    <submittedName>
        <fullName evidence="11">Uncharacterized protein</fullName>
    </submittedName>
</protein>
<dbReference type="PANTHER" id="PTHR43030">
    <property type="entry name" value="PHOSPHOENOLPYRUVATE SYNTHASE"/>
    <property type="match status" value="1"/>
</dbReference>
<dbReference type="InterPro" id="IPR018274">
    <property type="entry name" value="PEP_util_AS"/>
</dbReference>
<dbReference type="GO" id="GO:0005524">
    <property type="term" value="F:ATP binding"/>
    <property type="evidence" value="ECO:0007669"/>
    <property type="project" value="UniProtKB-KW"/>
</dbReference>
<dbReference type="SUPFAM" id="SSF51621">
    <property type="entry name" value="Phosphoenolpyruvate/pyruvate domain"/>
    <property type="match status" value="1"/>
</dbReference>
<keyword evidence="3" id="KW-0808">Transferase</keyword>
<dbReference type="AlphaFoldDB" id="A0A0C1UTX2"/>
<comment type="caution">
    <text evidence="11">The sequence shown here is derived from an EMBL/GenBank/DDBJ whole genome shotgun (WGS) entry which is preliminary data.</text>
</comment>
<dbReference type="GO" id="GO:0046872">
    <property type="term" value="F:metal ion binding"/>
    <property type="evidence" value="ECO:0007669"/>
    <property type="project" value="UniProtKB-KW"/>
</dbReference>
<dbReference type="InterPro" id="IPR008279">
    <property type="entry name" value="PEP-util_enz_mobile_dom"/>
</dbReference>